<dbReference type="Proteomes" id="UP001281614">
    <property type="component" value="Unassembled WGS sequence"/>
</dbReference>
<gene>
    <name evidence="1" type="ORF">CKAH01_17168</name>
</gene>
<keyword evidence="2" id="KW-1185">Reference proteome</keyword>
<comment type="caution">
    <text evidence="1">The sequence shown here is derived from an EMBL/GenBank/DDBJ whole genome shotgun (WGS) entry which is preliminary data.</text>
</comment>
<proteinExistence type="predicted"/>
<reference evidence="1" key="1">
    <citation type="submission" date="2023-02" db="EMBL/GenBank/DDBJ databases">
        <title>Colletotrichum kahawae CIFC_Que2 genome sequencing and assembly.</title>
        <authorList>
            <person name="Baroncelli R."/>
        </authorList>
    </citation>
    <scope>NUCLEOTIDE SEQUENCE</scope>
    <source>
        <strain evidence="1">CIFC_Que2</strain>
    </source>
</reference>
<dbReference type="AlphaFoldDB" id="A0AAD9YE93"/>
<sequence>MFSPRAPNMPPLFKNADHEDWYLSPISNENDVKVMFMASSSAWNEGLSVHMSASLSDAASPQSNVLCTDQSSLAYFDVNENRESVTYTYTGRVMLRCLGQGFVPIIITLGSPLDNHYGDENKRHWVIPAWSLLKSG</sequence>
<organism evidence="1 2">
    <name type="scientific">Colletotrichum kahawae</name>
    <name type="common">Coffee berry disease fungus</name>
    <dbReference type="NCBI Taxonomy" id="34407"/>
    <lineage>
        <taxon>Eukaryota</taxon>
        <taxon>Fungi</taxon>
        <taxon>Dikarya</taxon>
        <taxon>Ascomycota</taxon>
        <taxon>Pezizomycotina</taxon>
        <taxon>Sordariomycetes</taxon>
        <taxon>Hypocreomycetidae</taxon>
        <taxon>Glomerellales</taxon>
        <taxon>Glomerellaceae</taxon>
        <taxon>Colletotrichum</taxon>
        <taxon>Colletotrichum gloeosporioides species complex</taxon>
    </lineage>
</organism>
<protein>
    <submittedName>
        <fullName evidence="1">Uncharacterized protein</fullName>
    </submittedName>
</protein>
<name>A0AAD9YE93_COLKA</name>
<evidence type="ECO:0000313" key="1">
    <source>
        <dbReference type="EMBL" id="KAK2756588.1"/>
    </source>
</evidence>
<accession>A0AAD9YE93</accession>
<dbReference type="EMBL" id="VYYT01000210">
    <property type="protein sequence ID" value="KAK2756588.1"/>
    <property type="molecule type" value="Genomic_DNA"/>
</dbReference>
<evidence type="ECO:0000313" key="2">
    <source>
        <dbReference type="Proteomes" id="UP001281614"/>
    </source>
</evidence>